<evidence type="ECO:0000259" key="5">
    <source>
        <dbReference type="Pfam" id="PF06397"/>
    </source>
</evidence>
<dbReference type="GO" id="GO:0005506">
    <property type="term" value="F:iron ion binding"/>
    <property type="evidence" value="ECO:0007669"/>
    <property type="project" value="InterPro"/>
</dbReference>
<keyword evidence="3" id="KW-0249">Electron transport</keyword>
<dbReference type="AlphaFoldDB" id="X0TGG8"/>
<dbReference type="EMBL" id="BARS01017756">
    <property type="protein sequence ID" value="GAF87227.1"/>
    <property type="molecule type" value="Genomic_DNA"/>
</dbReference>
<dbReference type="InterPro" id="IPR038094">
    <property type="entry name" value="Desulfoferrodoxin_N_sf"/>
</dbReference>
<evidence type="ECO:0000313" key="6">
    <source>
        <dbReference type="EMBL" id="GAF87227.1"/>
    </source>
</evidence>
<comment type="caution">
    <text evidence="6">The sequence shown here is derived from an EMBL/GenBank/DDBJ whole genome shotgun (WGS) entry which is preliminary data.</text>
</comment>
<evidence type="ECO:0000256" key="2">
    <source>
        <dbReference type="ARBA" id="ARBA00022723"/>
    </source>
</evidence>
<evidence type="ECO:0000256" key="4">
    <source>
        <dbReference type="ARBA" id="ARBA00023004"/>
    </source>
</evidence>
<sequence>MANQLGKRFQCETCGTEVLCIKPSDGNVHCCGAPMKLQEPKVLPSAD</sequence>
<name>X0TGG8_9ZZZZ</name>
<evidence type="ECO:0000256" key="1">
    <source>
        <dbReference type="ARBA" id="ARBA00022448"/>
    </source>
</evidence>
<keyword evidence="1" id="KW-0813">Transport</keyword>
<dbReference type="Pfam" id="PF06397">
    <property type="entry name" value="Desulfoferrod_N"/>
    <property type="match status" value="1"/>
</dbReference>
<dbReference type="Gene3D" id="2.20.28.100">
    <property type="entry name" value="Desulphoferrodoxin, N-terminal domain"/>
    <property type="match status" value="1"/>
</dbReference>
<dbReference type="SUPFAM" id="SSF57802">
    <property type="entry name" value="Rubredoxin-like"/>
    <property type="match status" value="1"/>
</dbReference>
<gene>
    <name evidence="6" type="ORF">S01H1_28998</name>
</gene>
<organism evidence="6">
    <name type="scientific">marine sediment metagenome</name>
    <dbReference type="NCBI Taxonomy" id="412755"/>
    <lineage>
        <taxon>unclassified sequences</taxon>
        <taxon>metagenomes</taxon>
        <taxon>ecological metagenomes</taxon>
    </lineage>
</organism>
<reference evidence="6" key="1">
    <citation type="journal article" date="2014" name="Front. Microbiol.">
        <title>High frequency of phylogenetically diverse reductive dehalogenase-homologous genes in deep subseafloor sedimentary metagenomes.</title>
        <authorList>
            <person name="Kawai M."/>
            <person name="Futagami T."/>
            <person name="Toyoda A."/>
            <person name="Takaki Y."/>
            <person name="Nishi S."/>
            <person name="Hori S."/>
            <person name="Arai W."/>
            <person name="Tsubouchi T."/>
            <person name="Morono Y."/>
            <person name="Uchiyama I."/>
            <person name="Ito T."/>
            <person name="Fujiyama A."/>
            <person name="Inagaki F."/>
            <person name="Takami H."/>
        </authorList>
    </citation>
    <scope>NUCLEOTIDE SEQUENCE</scope>
    <source>
        <strain evidence="6">Expedition CK06-06</strain>
    </source>
</reference>
<proteinExistence type="predicted"/>
<feature type="domain" description="Desulfoferrodoxin N-terminal" evidence="5">
    <location>
        <begin position="7"/>
        <end position="37"/>
    </location>
</feature>
<keyword evidence="2" id="KW-0479">Metal-binding</keyword>
<protein>
    <recommendedName>
        <fullName evidence="5">Desulfoferrodoxin N-terminal domain-containing protein</fullName>
    </recommendedName>
</protein>
<keyword evidence="4" id="KW-0408">Iron</keyword>
<accession>X0TGG8</accession>
<evidence type="ECO:0000256" key="3">
    <source>
        <dbReference type="ARBA" id="ARBA00022982"/>
    </source>
</evidence>
<dbReference type="InterPro" id="IPR004462">
    <property type="entry name" value="Desulfoferrodoxin_N"/>
</dbReference>